<dbReference type="InterPro" id="IPR036388">
    <property type="entry name" value="WH-like_DNA-bd_sf"/>
</dbReference>
<dbReference type="PANTHER" id="PTHR13947:SF37">
    <property type="entry name" value="LD18367P"/>
    <property type="match status" value="1"/>
</dbReference>
<evidence type="ECO:0000256" key="1">
    <source>
        <dbReference type="ARBA" id="ARBA00022679"/>
    </source>
</evidence>
<sequence length="356" mass="40641">MIPAIFGHASKKIILTLGNNYITNYVISYIFNNTTEPGNMDFFNRTGKMAIGSRLRMLTDKITNDAALIFRMSGVDIRPKWFPVFFVLSEGEAKTITSIAREIGHSHPSVSNIVKEMGARGLVKEKKDKADGRRNLVMLSAKGKKMSDIMAEQYPDVEAAVEQISRQTRNDLWRAIEEWERLLAEKTLLERVKEAKKEREGRDVSIVPYDPRYRAAFKALNEEWITAHWQMEEPDHHALDHPQEHILDKGGHIFVALYREEPVGVCALCRKDDPVHQYELAKLAVSPSAQGKGIGMLLCRTVIAKAKELGCKKIFLESNTLLRPAIQLYRKAGFREVEIYRPSYERVDIQMELALQ</sequence>
<keyword evidence="1 4" id="KW-0808">Transferase</keyword>
<name>A0A6N2TLP1_9BACT</name>
<dbReference type="PROSITE" id="PS50995">
    <property type="entry name" value="HTH_MARR_2"/>
    <property type="match status" value="1"/>
</dbReference>
<dbReference type="Pfam" id="PF12802">
    <property type="entry name" value="MarR_2"/>
    <property type="match status" value="1"/>
</dbReference>
<dbReference type="Gene3D" id="1.10.10.10">
    <property type="entry name" value="Winged helix-like DNA-binding domain superfamily/Winged helix DNA-binding domain"/>
    <property type="match status" value="1"/>
</dbReference>
<dbReference type="CDD" id="cd04301">
    <property type="entry name" value="NAT_SF"/>
    <property type="match status" value="1"/>
</dbReference>
<evidence type="ECO:0000313" key="4">
    <source>
        <dbReference type="EMBL" id="VYT04961.1"/>
    </source>
</evidence>
<evidence type="ECO:0000259" key="3">
    <source>
        <dbReference type="PROSITE" id="PS51186"/>
    </source>
</evidence>
<dbReference type="SUPFAM" id="SSF46785">
    <property type="entry name" value="Winged helix' DNA-binding domain"/>
    <property type="match status" value="1"/>
</dbReference>
<dbReference type="GO" id="GO:0003700">
    <property type="term" value="F:DNA-binding transcription factor activity"/>
    <property type="evidence" value="ECO:0007669"/>
    <property type="project" value="InterPro"/>
</dbReference>
<organism evidence="4">
    <name type="scientific">Akkermansia muciniphila</name>
    <dbReference type="NCBI Taxonomy" id="239935"/>
    <lineage>
        <taxon>Bacteria</taxon>
        <taxon>Pseudomonadati</taxon>
        <taxon>Verrucomicrobiota</taxon>
        <taxon>Verrucomicrobiia</taxon>
        <taxon>Verrucomicrobiales</taxon>
        <taxon>Akkermansiaceae</taxon>
        <taxon>Akkermansia</taxon>
    </lineage>
</organism>
<dbReference type="GO" id="GO:0008080">
    <property type="term" value="F:N-acetyltransferase activity"/>
    <property type="evidence" value="ECO:0007669"/>
    <property type="project" value="InterPro"/>
</dbReference>
<protein>
    <submittedName>
        <fullName evidence="4">Ribosomal-protein-alanine N-acetyltransferase</fullName>
    </submittedName>
</protein>
<dbReference type="InterPro" id="IPR050769">
    <property type="entry name" value="NAT_camello-type"/>
</dbReference>
<feature type="domain" description="HTH marR-type" evidence="2">
    <location>
        <begin position="48"/>
        <end position="194"/>
    </location>
</feature>
<feature type="domain" description="N-acetyltransferase" evidence="3">
    <location>
        <begin position="204"/>
        <end position="356"/>
    </location>
</feature>
<proteinExistence type="predicted"/>
<gene>
    <name evidence="4" type="ORF">AMLFYP55_00411</name>
</gene>
<dbReference type="InterPro" id="IPR000835">
    <property type="entry name" value="HTH_MarR-typ"/>
</dbReference>
<dbReference type="InterPro" id="IPR000182">
    <property type="entry name" value="GNAT_dom"/>
</dbReference>
<dbReference type="EMBL" id="CACRSS010000016">
    <property type="protein sequence ID" value="VYT04961.1"/>
    <property type="molecule type" value="Genomic_DNA"/>
</dbReference>
<dbReference type="PROSITE" id="PS51186">
    <property type="entry name" value="GNAT"/>
    <property type="match status" value="1"/>
</dbReference>
<dbReference type="Gene3D" id="3.40.630.30">
    <property type="match status" value="1"/>
</dbReference>
<evidence type="ECO:0000259" key="2">
    <source>
        <dbReference type="PROSITE" id="PS50995"/>
    </source>
</evidence>
<dbReference type="AlphaFoldDB" id="A0A6N2TLP1"/>
<dbReference type="InterPro" id="IPR036390">
    <property type="entry name" value="WH_DNA-bd_sf"/>
</dbReference>
<reference evidence="4" key="1">
    <citation type="submission" date="2019-11" db="EMBL/GenBank/DDBJ databases">
        <authorList>
            <person name="Feng L."/>
        </authorList>
    </citation>
    <scope>NUCLEOTIDE SEQUENCE</scope>
    <source>
        <strain evidence="4">AMuciniphilaLFYP55</strain>
    </source>
</reference>
<dbReference type="SUPFAM" id="SSF55729">
    <property type="entry name" value="Acyl-CoA N-acyltransferases (Nat)"/>
    <property type="match status" value="1"/>
</dbReference>
<accession>A0A6N2TLP1</accession>
<dbReference type="PANTHER" id="PTHR13947">
    <property type="entry name" value="GNAT FAMILY N-ACETYLTRANSFERASE"/>
    <property type="match status" value="1"/>
</dbReference>
<dbReference type="Pfam" id="PF00583">
    <property type="entry name" value="Acetyltransf_1"/>
    <property type="match status" value="1"/>
</dbReference>
<dbReference type="InterPro" id="IPR016181">
    <property type="entry name" value="Acyl_CoA_acyltransferase"/>
</dbReference>